<sequence>MKKIFSNKKGPEPLNTNTDSFGTANTPPPPPRSPGLKKSGTMRWMKNRRAAEARPELNIAAALPASENFRTSLLMPNLSARFSMLREQDDPNSILGKAADDSVLQPWRRSRLMDFGFGSNGLNDIAEVASINSSTRRPFAAARQDSLGSEEGWASENEASHGGSVMSRSRPGEGNVLFGGRQKIYKIPQSGSSSTTKLGRVLYEDDIGMSAFQRYRKEREVAGDWRPEDEPTFDFGLDQPEVIEQEDTEVPTPNDSAKDLTHSLSLSLSEKKRSTASSTAHSEARSSTAATSITSQPVASTPSPPIQAAPVTAQQPAATLTMPSLKRSDTKTRRLYEQGLNEHIHEQQTSALSRLNSLHRQRSVRAAPGLYSVKSTGNLTEPKSQQVYALNDPPLMTPLNTLGLIRKPSSAQGSPLTGVPQSPVSPQGVEFPEEMTQALEPADRGKATAMGVFNKPKQSFDEQQYMERQQQLQRSQSKSGMRKDLGAQSAFHQRFNRYEQADRERSASNTSFPEHAGRFEQTDRERSGSVPSIQPRSRSASKTQESAKAFNVSQNTPAQAPASAGAQQYDTHRTFFGNISASDDEDEEDVEEESRHQPHHIQTEFNFGLPSSRWQPTALPAVSEHPATRGHTSKPSLAEEDEEEEEKLHPEPLRPSPTTTRSDPLPPPVKPDILDSPTLGPSNLEPLTGMVHHLRQKSNQSSIFPEESPAVEDPPELPEPRLQGQSLEASHEPVRSSSRLDSDSRVESTYANSNPWDLDDFENAYGGQSGWDRQSHVEGARPRLHLTSTSPSLQTAQQERTSEMYPESDPPSASPWQQELRKQHTRDASTATQQEREAFANELAARSNAIRENMKSLYEREANGSRGVSPARSANGTFNKALGMLRAKSSRESVMPIPGKALKMLGLGNNTSTNTLPSQYERSGFSFEFNRPRQDSDSKPPPIPGSQLHRAESDLEKIRARGESDASRLNGQSPTPSQESRNRSRSNSELTHGRSRSRPGQYRDELEKAMVEGTGSSAASVPDISPLIPHELTPRSSPDTVHTQFEGQPRARSNSRAAGATGYFDAKTPGHIPPQPQRLAPAIPTPTTLSPNIYSIGAGSIRTPPAVSPTMQNFTPPHSGANTPIGAHFPPPNMISPPPNMNFIQTRQGMLRKRTVSKATISEPTLISMTSTVDTVALPAGASLKNGMDEIPAVPALPKRKSNRKLFTRTRTEDTMSQAAKNYSNYGRSKTPDPWMRTPPEPEFEVVRGPRGFRPGFTAPYQAVQQAFENQSSPSLPQYALRQAPTSPERIERSPLPQNRVVVEGGMF</sequence>
<dbReference type="EMBL" id="KB445561">
    <property type="protein sequence ID" value="EMC93031.1"/>
    <property type="molecule type" value="Genomic_DNA"/>
</dbReference>
<feature type="compositionally biased region" description="Basic and acidic residues" evidence="1">
    <location>
        <begin position="497"/>
        <end position="506"/>
    </location>
</feature>
<gene>
    <name evidence="2" type="ORF">BAUCODRAFT_271026</name>
</gene>
<feature type="compositionally biased region" description="Basic and acidic residues" evidence="1">
    <location>
        <begin position="729"/>
        <end position="746"/>
    </location>
</feature>
<feature type="compositionally biased region" description="Low complexity" evidence="1">
    <location>
        <begin position="462"/>
        <end position="477"/>
    </location>
</feature>
<feature type="region of interest" description="Disordered" evidence="1">
    <location>
        <begin position="141"/>
        <end position="173"/>
    </location>
</feature>
<accession>M2M9G6</accession>
<dbReference type="RefSeq" id="XP_007680253.1">
    <property type="nucleotide sequence ID" value="XM_007682063.1"/>
</dbReference>
<feature type="compositionally biased region" description="Basic and acidic residues" evidence="1">
    <location>
        <begin position="1001"/>
        <end position="1010"/>
    </location>
</feature>
<dbReference type="OrthoDB" id="5335210at2759"/>
<feature type="region of interest" description="Disordered" evidence="1">
    <location>
        <begin position="405"/>
        <end position="431"/>
    </location>
</feature>
<feature type="compositionally biased region" description="Polar residues" evidence="1">
    <location>
        <begin position="967"/>
        <end position="979"/>
    </location>
</feature>
<feature type="region of interest" description="Disordered" evidence="1">
    <location>
        <begin position="462"/>
        <end position="485"/>
    </location>
</feature>
<feature type="compositionally biased region" description="Low complexity" evidence="1">
    <location>
        <begin position="557"/>
        <end position="568"/>
    </location>
</feature>
<feature type="compositionally biased region" description="Polar residues" evidence="1">
    <location>
        <begin position="14"/>
        <end position="25"/>
    </location>
</feature>
<dbReference type="GeneID" id="19110531"/>
<feature type="region of interest" description="Disordered" evidence="1">
    <location>
        <begin position="1"/>
        <end position="42"/>
    </location>
</feature>
<evidence type="ECO:0000256" key="1">
    <source>
        <dbReference type="SAM" id="MobiDB-lite"/>
    </source>
</evidence>
<dbReference type="HOGENOM" id="CLU_002672_0_0_1"/>
<feature type="region of interest" description="Disordered" evidence="1">
    <location>
        <begin position="266"/>
        <end position="330"/>
    </location>
</feature>
<protein>
    <submittedName>
        <fullName evidence="2">Uncharacterized protein</fullName>
    </submittedName>
</protein>
<feature type="region of interest" description="Disordered" evidence="1">
    <location>
        <begin position="220"/>
        <end position="240"/>
    </location>
</feature>
<dbReference type="OMA" id="MGLFNKP"/>
<feature type="compositionally biased region" description="Basic and acidic residues" evidence="1">
    <location>
        <begin position="515"/>
        <end position="527"/>
    </location>
</feature>
<feature type="compositionally biased region" description="Basic and acidic residues" evidence="1">
    <location>
        <begin position="949"/>
        <end position="966"/>
    </location>
</feature>
<name>M2M9G6_BAUPA</name>
<feature type="compositionally biased region" description="Basic and acidic residues" evidence="1">
    <location>
        <begin position="220"/>
        <end position="229"/>
    </location>
</feature>
<feature type="compositionally biased region" description="Polar residues" evidence="1">
    <location>
        <begin position="409"/>
        <end position="425"/>
    </location>
</feature>
<feature type="compositionally biased region" description="Low complexity" evidence="1">
    <location>
        <begin position="308"/>
        <end position="321"/>
    </location>
</feature>
<evidence type="ECO:0000313" key="3">
    <source>
        <dbReference type="Proteomes" id="UP000011761"/>
    </source>
</evidence>
<feature type="compositionally biased region" description="Polar residues" evidence="1">
    <location>
        <begin position="1034"/>
        <end position="1056"/>
    </location>
</feature>
<feature type="compositionally biased region" description="Polar residues" evidence="1">
    <location>
        <begin position="529"/>
        <end position="556"/>
    </location>
</feature>
<feature type="compositionally biased region" description="Polar residues" evidence="1">
    <location>
        <begin position="786"/>
        <end position="799"/>
    </location>
</feature>
<feature type="compositionally biased region" description="Basic and acidic residues" evidence="1">
    <location>
        <begin position="852"/>
        <end position="863"/>
    </location>
</feature>
<feature type="compositionally biased region" description="Low complexity" evidence="1">
    <location>
        <begin position="275"/>
        <end position="295"/>
    </location>
</feature>
<dbReference type="Proteomes" id="UP000011761">
    <property type="component" value="Unassembled WGS sequence"/>
</dbReference>
<evidence type="ECO:0000313" key="2">
    <source>
        <dbReference type="EMBL" id="EMC93031.1"/>
    </source>
</evidence>
<proteinExistence type="predicted"/>
<reference evidence="2 3" key="1">
    <citation type="journal article" date="2012" name="PLoS Pathog.">
        <title>Diverse lifestyles and strategies of plant pathogenesis encoded in the genomes of eighteen Dothideomycetes fungi.</title>
        <authorList>
            <person name="Ohm R.A."/>
            <person name="Feau N."/>
            <person name="Henrissat B."/>
            <person name="Schoch C.L."/>
            <person name="Horwitz B.A."/>
            <person name="Barry K.W."/>
            <person name="Condon B.J."/>
            <person name="Copeland A.C."/>
            <person name="Dhillon B."/>
            <person name="Glaser F."/>
            <person name="Hesse C.N."/>
            <person name="Kosti I."/>
            <person name="LaButti K."/>
            <person name="Lindquist E.A."/>
            <person name="Lucas S."/>
            <person name="Salamov A.A."/>
            <person name="Bradshaw R.E."/>
            <person name="Ciuffetti L."/>
            <person name="Hamelin R.C."/>
            <person name="Kema G.H.J."/>
            <person name="Lawrence C."/>
            <person name="Scott J.A."/>
            <person name="Spatafora J.W."/>
            <person name="Turgeon B.G."/>
            <person name="de Wit P.J.G.M."/>
            <person name="Zhong S."/>
            <person name="Goodwin S.B."/>
            <person name="Grigoriev I.V."/>
        </authorList>
    </citation>
    <scope>NUCLEOTIDE SEQUENCE [LARGE SCALE GENOMIC DNA]</scope>
    <source>
        <strain evidence="2 3">UAMH 10762</strain>
    </source>
</reference>
<organism evidence="2 3">
    <name type="scientific">Baudoinia panamericana (strain UAMH 10762)</name>
    <name type="common">Angels' share fungus</name>
    <name type="synonym">Baudoinia compniacensis (strain UAMH 10762)</name>
    <dbReference type="NCBI Taxonomy" id="717646"/>
    <lineage>
        <taxon>Eukaryota</taxon>
        <taxon>Fungi</taxon>
        <taxon>Dikarya</taxon>
        <taxon>Ascomycota</taxon>
        <taxon>Pezizomycotina</taxon>
        <taxon>Dothideomycetes</taxon>
        <taxon>Dothideomycetidae</taxon>
        <taxon>Mycosphaerellales</taxon>
        <taxon>Teratosphaeriaceae</taxon>
        <taxon>Baudoinia</taxon>
    </lineage>
</organism>
<feature type="region of interest" description="Disordered" evidence="1">
    <location>
        <begin position="928"/>
        <end position="1057"/>
    </location>
</feature>
<feature type="region of interest" description="Disordered" evidence="1">
    <location>
        <begin position="497"/>
        <end position="568"/>
    </location>
</feature>
<keyword evidence="3" id="KW-1185">Reference proteome</keyword>
<dbReference type="eggNOG" id="ENOG502RJH1">
    <property type="taxonomic scope" value="Eukaryota"/>
</dbReference>
<feature type="region of interest" description="Disordered" evidence="1">
    <location>
        <begin position="621"/>
        <end position="876"/>
    </location>
</feature>
<dbReference type="KEGG" id="bcom:BAUCODRAFT_271026"/>